<dbReference type="PROSITE" id="PS01081">
    <property type="entry name" value="HTH_TETR_1"/>
    <property type="match status" value="1"/>
</dbReference>
<dbReference type="InterPro" id="IPR047923">
    <property type="entry name" value="ArpA-like"/>
</dbReference>
<evidence type="ECO:0000256" key="2">
    <source>
        <dbReference type="ARBA" id="ARBA00023125"/>
    </source>
</evidence>
<dbReference type="InterPro" id="IPR001647">
    <property type="entry name" value="HTH_TetR"/>
</dbReference>
<protein>
    <submittedName>
        <fullName evidence="6">ScbR family autoregulator-binding transcription factor</fullName>
    </submittedName>
</protein>
<proteinExistence type="predicted"/>
<dbReference type="RefSeq" id="WP_344636812.1">
    <property type="nucleotide sequence ID" value="NZ_BAAATR010000011.1"/>
</dbReference>
<feature type="DNA-binding region" description="H-T-H motif" evidence="4">
    <location>
        <begin position="31"/>
        <end position="50"/>
    </location>
</feature>
<comment type="caution">
    <text evidence="6">The sequence shown here is derived from an EMBL/GenBank/DDBJ whole genome shotgun (WGS) entry which is preliminary data.</text>
</comment>
<dbReference type="SUPFAM" id="SSF46689">
    <property type="entry name" value="Homeodomain-like"/>
    <property type="match status" value="1"/>
</dbReference>
<dbReference type="Gene3D" id="1.10.357.10">
    <property type="entry name" value="Tetracycline Repressor, domain 2"/>
    <property type="match status" value="1"/>
</dbReference>
<dbReference type="InterPro" id="IPR023772">
    <property type="entry name" value="DNA-bd_HTH_TetR-type_CS"/>
</dbReference>
<evidence type="ECO:0000313" key="7">
    <source>
        <dbReference type="Proteomes" id="UP001500305"/>
    </source>
</evidence>
<evidence type="ECO:0000256" key="4">
    <source>
        <dbReference type="PROSITE-ProRule" id="PRU00335"/>
    </source>
</evidence>
<reference evidence="7" key="1">
    <citation type="journal article" date="2019" name="Int. J. Syst. Evol. Microbiol.">
        <title>The Global Catalogue of Microorganisms (GCM) 10K type strain sequencing project: providing services to taxonomists for standard genome sequencing and annotation.</title>
        <authorList>
            <consortium name="The Broad Institute Genomics Platform"/>
            <consortium name="The Broad Institute Genome Sequencing Center for Infectious Disease"/>
            <person name="Wu L."/>
            <person name="Ma J."/>
        </authorList>
    </citation>
    <scope>NUCLEOTIDE SEQUENCE [LARGE SCALE GENOMIC DNA]</scope>
    <source>
        <strain evidence="7">JCM 7356</strain>
    </source>
</reference>
<name>A0ABP5QZQ1_9ACTN</name>
<evidence type="ECO:0000256" key="1">
    <source>
        <dbReference type="ARBA" id="ARBA00023015"/>
    </source>
</evidence>
<dbReference type="InterPro" id="IPR054126">
    <property type="entry name" value="CprB_TetR_C"/>
</dbReference>
<accession>A0ABP5QZQ1</accession>
<dbReference type="InterPro" id="IPR036271">
    <property type="entry name" value="Tet_transcr_reg_TetR-rel_C_sf"/>
</dbReference>
<dbReference type="NCBIfam" id="NF041196">
    <property type="entry name" value="ScbR_bind_reg"/>
    <property type="match status" value="1"/>
</dbReference>
<dbReference type="PANTHER" id="PTHR30055">
    <property type="entry name" value="HTH-TYPE TRANSCRIPTIONAL REGULATOR RUTR"/>
    <property type="match status" value="1"/>
</dbReference>
<feature type="domain" description="HTH tetR-type" evidence="5">
    <location>
        <begin position="8"/>
        <end position="68"/>
    </location>
</feature>
<gene>
    <name evidence="6" type="ORF">GCM10010430_29570</name>
</gene>
<keyword evidence="2 4" id="KW-0238">DNA-binding</keyword>
<dbReference type="SUPFAM" id="SSF48498">
    <property type="entry name" value="Tetracyclin repressor-like, C-terminal domain"/>
    <property type="match status" value="1"/>
</dbReference>
<evidence type="ECO:0000259" key="5">
    <source>
        <dbReference type="PROSITE" id="PS50977"/>
    </source>
</evidence>
<evidence type="ECO:0000256" key="3">
    <source>
        <dbReference type="ARBA" id="ARBA00023163"/>
    </source>
</evidence>
<dbReference type="PANTHER" id="PTHR30055:SF234">
    <property type="entry name" value="HTH-TYPE TRANSCRIPTIONAL REGULATOR BETI"/>
    <property type="match status" value="1"/>
</dbReference>
<dbReference type="InterPro" id="IPR009057">
    <property type="entry name" value="Homeodomain-like_sf"/>
</dbReference>
<dbReference type="InterPro" id="IPR050109">
    <property type="entry name" value="HTH-type_TetR-like_transc_reg"/>
</dbReference>
<dbReference type="Proteomes" id="UP001500305">
    <property type="component" value="Unassembled WGS sequence"/>
</dbReference>
<dbReference type="PRINTS" id="PR00455">
    <property type="entry name" value="HTHTETR"/>
</dbReference>
<evidence type="ECO:0000313" key="6">
    <source>
        <dbReference type="EMBL" id="GAA2245742.1"/>
    </source>
</evidence>
<dbReference type="Pfam" id="PF21935">
    <property type="entry name" value="TetR_C_45"/>
    <property type="match status" value="1"/>
</dbReference>
<dbReference type="Pfam" id="PF00440">
    <property type="entry name" value="TetR_N"/>
    <property type="match status" value="1"/>
</dbReference>
<dbReference type="PROSITE" id="PS50977">
    <property type="entry name" value="HTH_TETR_2"/>
    <property type="match status" value="1"/>
</dbReference>
<organism evidence="6 7">
    <name type="scientific">Kitasatospora cystarginea</name>
    <dbReference type="NCBI Taxonomy" id="58350"/>
    <lineage>
        <taxon>Bacteria</taxon>
        <taxon>Bacillati</taxon>
        <taxon>Actinomycetota</taxon>
        <taxon>Actinomycetes</taxon>
        <taxon>Kitasatosporales</taxon>
        <taxon>Streptomycetaceae</taxon>
        <taxon>Kitasatospora</taxon>
    </lineage>
</organism>
<keyword evidence="1" id="KW-0805">Transcription regulation</keyword>
<sequence length="218" mass="23555">MAQQERAIRTRRMILQGAAEVFDEFGYDAASIKEILSRVEVTKGALYFHFPSKEALARGVIQEQTLHLRVAENASKLQELVDITMAVAHVLPEDAMLRAGIRLAVERGSVDFGDSNPLLAWTEVLGALAEQAKQQGELLPQVDPMETTELIVSSFPGITLYSQVAAGLADVERRVSVLWQHLLPSIATPSVLARLDTAPGRGARALLSVGEAGGESAE</sequence>
<keyword evidence="3" id="KW-0804">Transcription</keyword>
<dbReference type="EMBL" id="BAAATR010000011">
    <property type="protein sequence ID" value="GAA2245742.1"/>
    <property type="molecule type" value="Genomic_DNA"/>
</dbReference>
<keyword evidence="7" id="KW-1185">Reference proteome</keyword>